<dbReference type="InParanoid" id="Q23TZ6"/>
<gene>
    <name evidence="8" type="ORF">TTHERM_00961910</name>
</gene>
<dbReference type="PROSITE" id="PS50126">
    <property type="entry name" value="S1"/>
    <property type="match status" value="10"/>
</dbReference>
<accession>Q23TZ6</accession>
<keyword evidence="3" id="KW-0677">Repeat</keyword>
<evidence type="ECO:0000259" key="7">
    <source>
        <dbReference type="PROSITE" id="PS50126"/>
    </source>
</evidence>
<dbReference type="STRING" id="312017.Q23TZ6"/>
<dbReference type="eggNOG" id="KOG1070">
    <property type="taxonomic scope" value="Eukaryota"/>
</dbReference>
<dbReference type="RefSeq" id="XP_001020230.1">
    <property type="nucleotide sequence ID" value="XM_001020230.1"/>
</dbReference>
<dbReference type="GO" id="GO:0006364">
    <property type="term" value="P:rRNA processing"/>
    <property type="evidence" value="ECO:0007669"/>
    <property type="project" value="UniProtKB-KW"/>
</dbReference>
<proteinExistence type="predicted"/>
<feature type="coiled-coil region" evidence="5">
    <location>
        <begin position="1711"/>
        <end position="1742"/>
    </location>
</feature>
<organism evidence="8 9">
    <name type="scientific">Tetrahymena thermophila (strain SB210)</name>
    <dbReference type="NCBI Taxonomy" id="312017"/>
    <lineage>
        <taxon>Eukaryota</taxon>
        <taxon>Sar</taxon>
        <taxon>Alveolata</taxon>
        <taxon>Ciliophora</taxon>
        <taxon>Intramacronucleata</taxon>
        <taxon>Oligohymenophorea</taxon>
        <taxon>Hymenostomatida</taxon>
        <taxon>Tetrahymenina</taxon>
        <taxon>Tetrahymenidae</taxon>
        <taxon>Tetrahymena</taxon>
    </lineage>
</organism>
<dbReference type="SUPFAM" id="SSF48452">
    <property type="entry name" value="TPR-like"/>
    <property type="match status" value="2"/>
</dbReference>
<dbReference type="Proteomes" id="UP000009168">
    <property type="component" value="Unassembled WGS sequence"/>
</dbReference>
<dbReference type="Pfam" id="PF23231">
    <property type="entry name" value="HAT_Syf1_CNRKL1_C"/>
    <property type="match status" value="1"/>
</dbReference>
<sequence>MAPINNKSQQKGKPHPAKGGRQNQQDKPKRKVPAWENKFKDEIVDYFDGAQDADGEQMFNKMPILKENNRVMKPSKKAKNLKQKSDIINSDDEFERMMMGGQSKKLKSADDDIFGGESGLFTAGEQSFSNFFIQNKYALLQLEKVPVLRYSPGTQVLTAVSEYGSNGQYMVVNLSRNKKAFVTVADATEASKEENDLRIYDQGEYLIGEIVPSIKEGNMNVSIKTSKVNSGLQISDIHLNMILPGLVSSKEDHGAKIEFNGGEKYFGFLSKDEANNFEDLEEGRVYMFRVIKKEEKKRLVHLSQKVSDQEGKFVVSGEVDIEDGADLHHLAKPGNLVNAVILKVLNNGLIVRFLKQFIGFIFEDHLDKEISAYKEKEKLLARIIASDFDQKQINLSVKKAHIDLKPYEDNSIVTGDVLTDGFVVTKALYGGSYFVKPNNSNIQQSFLHKAHIEKEELKEGQTYTDAIKIKEINYFEQIPIITAKGELVKRVTNWNDLRPGMQLSAKIDKIIQGANNQYKLKVAVNDKMIGLVDFYNTADIPKAGPVPKNLKEGRKIKVRIMSVNPSDKTLRFTIKPALLNEEDDKILKNISNAQVGDSYLGFISRKTEYGYIVQFFGDVIGLLTFKDIEEINGHSRDEYKVGQVIRVYIAFVNAEQGKIGLSISEKGVSQLQKQKLSQNTSRKTLFEFQAINENVENISHNVGDVLEYIVENNQALQDVLTLYHKEHRAIIAIEHLSDFRNHYQSLNQYYRTLPNKGNQVTIKCKIIHIMPNKNVIVSAKPSILSNMNPNSLESVKANNIYTAYIDRGARKGVLVKFNERVKFFIGKENLDEHAAFQTYDSVLVFVKNVEGDKITASLQNEAVFKKQAHINSQFNRFIEYFNDEYMLNKKFTQGEHKKTWNKYRVGNYVNTTIELVKEFGIVVKVNDSPLTGLIMNEHVANTRSTLAEGQTLLCRITDIDFEKQMVDVIPSPIDDNTKLTTLLQSNNFNLDKFLELENNETIDATVICQKGEYIICQITKAPKVFCYVNMTNFNNLEHEEMLFGQKIKNLKCVNKEILQKTHKNAQSTNMALRSNYIPLFEQQVNQQNKGTAIEEKSGITLKPGIKVVGKVLKTVGFNVFVQLKGKLYGKLHKSQCQDAEQFASFKEGQQIDCKILYLKKDKSLQIDLTTKQAHMNSTLLEESEVLSMSIDNFRENCVGQIHRGVVKSTDPSSIHPVYIELSNYHHGYFSAFDLDAEDLNQIKKKYKKGSIVECRIVSLSSSKENDLKHIQLSPKLLSADESAEKKDSIKVGDLVTAKIVKKNNNGFRVQISDNLFGNVDITEICDEWIANASSSIQINSFVKARVIAEEGDHKYLSLRSSVTNEQNWKNSLGPNGTTINYKKYFSDSEKIGDLRNRIIKLGPGSIKVGMVFVGYINQTNDKGCFIKIGQDTVVRASLNELSDEHIAKPQTHFYQNKLVVGRIIQIKEDGKIEASLRESVIKYGYSMDDSKLQVGATVYGTVVGHYQGRASVSIRGCKFRASLDKDDTDFTDEEKMGYVEKLLPIGSAVKAKVIKYEKEPKVKIILSTEKLVFDKYSNVEEAEKEESEQSHLDLLIKSVDEINVTAKVADEKTTEIKITKNYALNQENKTEQDEEKMEEEDEEQEDDEDNKSDLDEDEIQNLIANQGVEFEGFEGNEEAGDDDEGEDDESILSEQSLLDEEFGEEDIISNKKKSRRQKEIIKRKKEEEIREQEKKLIDENAQPENRDDYEKLILKNPNSSYVWIQFIAFVIEKEGIQAAREVTERALRVINFKNENEKLNIWTAYLNLEHNFGEEKALVKVFERAKASCKPKDVYFKLLEIYRRDSSKYELLFQLSKNMVTKFKHSSKCWIEHVKNVILYRDSMIEKKQENKLNQSHDPKEVLKRALICLKKKKHIIVLSQYAKIQYQSKQAETGRTTFEAVVANYPKRTDIWNVYIDMEMKYGTLESARNLFERVITMQFKPRQMKFFFKKYLQFEATKGTTERVEEVKQKAAEYVQSLIGQDEDNEQEEEQNEMDVEEQNGDEEIENIDDDIEDEDDE</sequence>
<evidence type="ECO:0000313" key="9">
    <source>
        <dbReference type="Proteomes" id="UP000009168"/>
    </source>
</evidence>
<dbReference type="OMA" id="GQYLRAY"/>
<dbReference type="InterPro" id="IPR011990">
    <property type="entry name" value="TPR-like_helical_dom_sf"/>
</dbReference>
<dbReference type="InterPro" id="IPR003107">
    <property type="entry name" value="HAT"/>
</dbReference>
<evidence type="ECO:0000256" key="1">
    <source>
        <dbReference type="ARBA" id="ARBA00004604"/>
    </source>
</evidence>
<name>Q23TZ6_TETTS</name>
<dbReference type="HOGENOM" id="CLU_000845_0_1_1"/>
<evidence type="ECO:0000256" key="2">
    <source>
        <dbReference type="ARBA" id="ARBA00022552"/>
    </source>
</evidence>
<evidence type="ECO:0000256" key="6">
    <source>
        <dbReference type="SAM" id="MobiDB-lite"/>
    </source>
</evidence>
<feature type="domain" description="S1 motif" evidence="7">
    <location>
        <begin position="596"/>
        <end position="664"/>
    </location>
</feature>
<dbReference type="EMBL" id="GG662632">
    <property type="protein sequence ID" value="EAR99985.1"/>
    <property type="molecule type" value="Genomic_DNA"/>
</dbReference>
<feature type="domain" description="S1 motif" evidence="7">
    <location>
        <begin position="1104"/>
        <end position="1171"/>
    </location>
</feature>
<dbReference type="SMART" id="SM00386">
    <property type="entry name" value="HAT"/>
    <property type="match status" value="5"/>
</dbReference>
<dbReference type="CDD" id="cd05702">
    <property type="entry name" value="S1_Rrp5_repeat_hs11_sc8"/>
    <property type="match status" value="1"/>
</dbReference>
<feature type="domain" description="S1 motif" evidence="7">
    <location>
        <begin position="1409"/>
        <end position="1477"/>
    </location>
</feature>
<dbReference type="Pfam" id="PF00575">
    <property type="entry name" value="S1"/>
    <property type="match status" value="1"/>
</dbReference>
<feature type="domain" description="S1 motif" evidence="7">
    <location>
        <begin position="1199"/>
        <end position="1275"/>
    </location>
</feature>
<reference evidence="9" key="1">
    <citation type="journal article" date="2006" name="PLoS Biol.">
        <title>Macronuclear genome sequence of the ciliate Tetrahymena thermophila, a model eukaryote.</title>
        <authorList>
            <person name="Eisen J.A."/>
            <person name="Coyne R.S."/>
            <person name="Wu M."/>
            <person name="Wu D."/>
            <person name="Thiagarajan M."/>
            <person name="Wortman J.R."/>
            <person name="Badger J.H."/>
            <person name="Ren Q."/>
            <person name="Amedeo P."/>
            <person name="Jones K.M."/>
            <person name="Tallon L.J."/>
            <person name="Delcher A.L."/>
            <person name="Salzberg S.L."/>
            <person name="Silva J.C."/>
            <person name="Haas B.J."/>
            <person name="Majoros W.H."/>
            <person name="Farzad M."/>
            <person name="Carlton J.M."/>
            <person name="Smith R.K. Jr."/>
            <person name="Garg J."/>
            <person name="Pearlman R.E."/>
            <person name="Karrer K.M."/>
            <person name="Sun L."/>
            <person name="Manning G."/>
            <person name="Elde N.C."/>
            <person name="Turkewitz A.P."/>
            <person name="Asai D.J."/>
            <person name="Wilkes D.E."/>
            <person name="Wang Y."/>
            <person name="Cai H."/>
            <person name="Collins K."/>
            <person name="Stewart B.A."/>
            <person name="Lee S.R."/>
            <person name="Wilamowska K."/>
            <person name="Weinberg Z."/>
            <person name="Ruzzo W.L."/>
            <person name="Wloga D."/>
            <person name="Gaertig J."/>
            <person name="Frankel J."/>
            <person name="Tsao C.-C."/>
            <person name="Gorovsky M.A."/>
            <person name="Keeling P.J."/>
            <person name="Waller R.F."/>
            <person name="Patron N.J."/>
            <person name="Cherry J.M."/>
            <person name="Stover N.A."/>
            <person name="Krieger C.J."/>
            <person name="del Toro C."/>
            <person name="Ryder H.F."/>
            <person name="Williamson S.C."/>
            <person name="Barbeau R.A."/>
            <person name="Hamilton E.P."/>
            <person name="Orias E."/>
        </authorList>
    </citation>
    <scope>NUCLEOTIDE SEQUENCE [LARGE SCALE GENOMIC DNA]</scope>
    <source>
        <strain evidence="9">SB210</strain>
    </source>
</reference>
<dbReference type="OrthoDB" id="412781at2759"/>
<feature type="domain" description="S1 motif" evidence="7">
    <location>
        <begin position="500"/>
        <end position="575"/>
    </location>
</feature>
<evidence type="ECO:0000256" key="4">
    <source>
        <dbReference type="ARBA" id="ARBA00023242"/>
    </source>
</evidence>
<feature type="domain" description="S1 motif" evidence="7">
    <location>
        <begin position="334"/>
        <end position="398"/>
    </location>
</feature>
<feature type="region of interest" description="Disordered" evidence="6">
    <location>
        <begin position="1625"/>
        <end position="1709"/>
    </location>
</feature>
<keyword evidence="9" id="KW-1185">Reference proteome</keyword>
<feature type="region of interest" description="Disordered" evidence="6">
    <location>
        <begin position="2019"/>
        <end position="2060"/>
    </location>
</feature>
<dbReference type="GeneID" id="7828958"/>
<evidence type="ECO:0000256" key="5">
    <source>
        <dbReference type="SAM" id="Coils"/>
    </source>
</evidence>
<dbReference type="SMART" id="SM00316">
    <property type="entry name" value="S1"/>
    <property type="match status" value="13"/>
</dbReference>
<dbReference type="SUPFAM" id="SSF50249">
    <property type="entry name" value="Nucleic acid-binding proteins"/>
    <property type="match status" value="10"/>
</dbReference>
<dbReference type="Gene3D" id="1.25.40.10">
    <property type="entry name" value="Tetratricopeptide repeat domain"/>
    <property type="match status" value="2"/>
</dbReference>
<evidence type="ECO:0000256" key="3">
    <source>
        <dbReference type="ARBA" id="ARBA00022737"/>
    </source>
</evidence>
<feature type="region of interest" description="Disordered" evidence="6">
    <location>
        <begin position="1"/>
        <end position="35"/>
    </location>
</feature>
<dbReference type="KEGG" id="tet:TTHERM_00961910"/>
<dbReference type="InterPro" id="IPR055430">
    <property type="entry name" value="HAT_Syf1_CNRKL1_C"/>
</dbReference>
<dbReference type="GO" id="GO:0032040">
    <property type="term" value="C:small-subunit processome"/>
    <property type="evidence" value="ECO:0007669"/>
    <property type="project" value="TreeGrafter"/>
</dbReference>
<protein>
    <submittedName>
        <fullName evidence="8">S1 RNA-binding domain protein</fullName>
    </submittedName>
</protein>
<dbReference type="InterPro" id="IPR045209">
    <property type="entry name" value="Rrp5"/>
</dbReference>
<dbReference type="InterPro" id="IPR012340">
    <property type="entry name" value="NA-bd_OB-fold"/>
</dbReference>
<dbReference type="InterPro" id="IPR048058">
    <property type="entry name" value="Rrp5_S1_rpt_hs11_sc8"/>
</dbReference>
<dbReference type="InterPro" id="IPR003029">
    <property type="entry name" value="S1_domain"/>
</dbReference>
<feature type="compositionally biased region" description="Acidic residues" evidence="6">
    <location>
        <begin position="1671"/>
        <end position="1707"/>
    </location>
</feature>
<feature type="compositionally biased region" description="Acidic residues" evidence="6">
    <location>
        <begin position="2023"/>
        <end position="2060"/>
    </location>
</feature>
<keyword evidence="5" id="KW-0175">Coiled coil</keyword>
<evidence type="ECO:0000313" key="8">
    <source>
        <dbReference type="EMBL" id="EAR99985.1"/>
    </source>
</evidence>
<dbReference type="PANTHER" id="PTHR23270:SF10">
    <property type="entry name" value="PROTEIN RRP5 HOMOLOG"/>
    <property type="match status" value="1"/>
</dbReference>
<dbReference type="PANTHER" id="PTHR23270">
    <property type="entry name" value="PROGRAMMED CELL DEATH PROTEIN 11 PRE-RRNA PROCESSING PROTEIN RRP5"/>
    <property type="match status" value="1"/>
</dbReference>
<keyword evidence="4" id="KW-0539">Nucleus</keyword>
<dbReference type="Gene3D" id="2.40.50.140">
    <property type="entry name" value="Nucleic acid-binding proteins"/>
    <property type="match status" value="8"/>
</dbReference>
<feature type="domain" description="S1 motif" evidence="7">
    <location>
        <begin position="240"/>
        <end position="305"/>
    </location>
</feature>
<feature type="domain" description="S1 motif" evidence="7">
    <location>
        <begin position="1495"/>
        <end position="1569"/>
    </location>
</feature>
<feature type="compositionally biased region" description="Acidic residues" evidence="6">
    <location>
        <begin position="1632"/>
        <end position="1659"/>
    </location>
</feature>
<dbReference type="GO" id="GO:0003723">
    <property type="term" value="F:RNA binding"/>
    <property type="evidence" value="ECO:0007669"/>
    <property type="project" value="TreeGrafter"/>
</dbReference>
<comment type="subcellular location">
    <subcellularLocation>
        <location evidence="1">Nucleus</location>
        <location evidence="1">Nucleolus</location>
    </subcellularLocation>
</comment>
<keyword evidence="2" id="KW-0698">rRNA processing</keyword>
<feature type="domain" description="S1 motif" evidence="7">
    <location>
        <begin position="906"/>
        <end position="971"/>
    </location>
</feature>
<feature type="domain" description="S1 motif" evidence="7">
    <location>
        <begin position="1292"/>
        <end position="1361"/>
    </location>
</feature>